<dbReference type="Pfam" id="PF01541">
    <property type="entry name" value="GIY-YIG"/>
    <property type="match status" value="1"/>
</dbReference>
<protein>
    <submittedName>
        <fullName evidence="3">GIY-YIG nuclease family protein</fullName>
    </submittedName>
</protein>
<evidence type="ECO:0000259" key="2">
    <source>
        <dbReference type="Pfam" id="PF14267"/>
    </source>
</evidence>
<dbReference type="RefSeq" id="WP_201427400.1">
    <property type="nucleotide sequence ID" value="NZ_JAEQMG010000061.1"/>
</dbReference>
<dbReference type="InterPro" id="IPR025579">
    <property type="entry name" value="DUF4357"/>
</dbReference>
<dbReference type="EMBL" id="JAEQMG010000061">
    <property type="protein sequence ID" value="MBK6088506.1"/>
    <property type="molecule type" value="Genomic_DNA"/>
</dbReference>
<accession>A0A934WPN9</accession>
<proteinExistence type="predicted"/>
<gene>
    <name evidence="3" type="ORF">JKK62_07525</name>
</gene>
<dbReference type="Pfam" id="PF14267">
    <property type="entry name" value="DUF4357"/>
    <property type="match status" value="1"/>
</dbReference>
<feature type="domain" description="DUF4357" evidence="2">
    <location>
        <begin position="223"/>
        <end position="273"/>
    </location>
</feature>
<sequence length="279" mass="31776">MSFNKTIQMIIFDNNPNGMIMCELSNWNGRVFKVARAELNSFYTRNESVYTGVYFLFGRDDDNNETIYIGEAENMQRRLKQHLNDANYWNDVIVVISKDNILNKAHVKYLENLFYSLAINSGRATIVNSNVPTKSSVSEYDEAMLEEFISNSKLLVNTLGYKVFDTIEETTVKDNNRAEIKLYIKTKKGADAAGSIVADGFVVYRGSKVSATFTKSFTYHKQRDKLIENRTIDENFTFSKDYIFSSPSTAASIVMGRNANGLTEWVTQDGVSLKHLQEE</sequence>
<keyword evidence="4" id="KW-1185">Reference proteome</keyword>
<dbReference type="CDD" id="cd10447">
    <property type="entry name" value="GIY-YIG_unchar_2"/>
    <property type="match status" value="1"/>
</dbReference>
<dbReference type="Proteomes" id="UP000633365">
    <property type="component" value="Unassembled WGS sequence"/>
</dbReference>
<evidence type="ECO:0000259" key="1">
    <source>
        <dbReference type="Pfam" id="PF01541"/>
    </source>
</evidence>
<name>A0A934WPN9_9FIRM</name>
<dbReference type="SUPFAM" id="SSF82771">
    <property type="entry name" value="GIY-YIG endonuclease"/>
    <property type="match status" value="1"/>
</dbReference>
<comment type="caution">
    <text evidence="3">The sequence shown here is derived from an EMBL/GenBank/DDBJ whole genome shotgun (WGS) entry which is preliminary data.</text>
</comment>
<dbReference type="InterPro" id="IPR000305">
    <property type="entry name" value="GIY-YIG_endonuc"/>
</dbReference>
<dbReference type="InterPro" id="IPR035901">
    <property type="entry name" value="GIY-YIG_endonuc_sf"/>
</dbReference>
<dbReference type="AlphaFoldDB" id="A0A934WPN9"/>
<reference evidence="3" key="1">
    <citation type="submission" date="2021-01" db="EMBL/GenBank/DDBJ databases">
        <title>Genome public.</title>
        <authorList>
            <person name="Liu C."/>
            <person name="Sun Q."/>
        </authorList>
    </citation>
    <scope>NUCLEOTIDE SEQUENCE</scope>
    <source>
        <strain evidence="3">M6</strain>
    </source>
</reference>
<evidence type="ECO:0000313" key="4">
    <source>
        <dbReference type="Proteomes" id="UP000633365"/>
    </source>
</evidence>
<evidence type="ECO:0000313" key="3">
    <source>
        <dbReference type="EMBL" id="MBK6088506.1"/>
    </source>
</evidence>
<organism evidence="3 4">
    <name type="scientific">Ruminococcus difficilis</name>
    <dbReference type="NCBI Taxonomy" id="2763069"/>
    <lineage>
        <taxon>Bacteria</taxon>
        <taxon>Bacillati</taxon>
        <taxon>Bacillota</taxon>
        <taxon>Clostridia</taxon>
        <taxon>Eubacteriales</taxon>
        <taxon>Oscillospiraceae</taxon>
        <taxon>Ruminococcus</taxon>
    </lineage>
</organism>
<feature type="domain" description="GIY-YIG" evidence="1">
    <location>
        <begin position="52"/>
        <end position="89"/>
    </location>
</feature>